<name>A0A6J5QDU5_9CAUD</name>
<dbReference type="EMBL" id="LR797027">
    <property type="protein sequence ID" value="CAB4182609.1"/>
    <property type="molecule type" value="Genomic_DNA"/>
</dbReference>
<reference evidence="2" key="1">
    <citation type="submission" date="2020-05" db="EMBL/GenBank/DDBJ databases">
        <authorList>
            <person name="Chiriac C."/>
            <person name="Salcher M."/>
            <person name="Ghai R."/>
            <person name="Kavagutti S V."/>
        </authorList>
    </citation>
    <scope>NUCLEOTIDE SEQUENCE</scope>
</reference>
<evidence type="ECO:0000313" key="3">
    <source>
        <dbReference type="EMBL" id="CAB4212486.1"/>
    </source>
</evidence>
<gene>
    <name evidence="2" type="ORF">UFOVP1086_14</name>
    <name evidence="3" type="ORF">UFOVP1440_14</name>
    <name evidence="4" type="ORF">UFOVP1533_14</name>
</gene>
<sequence>MFSFGGGAADAPSLIPAGTLSFALITFGAAKTSGKGATYYPVTLTLMGGQYEGRKVFDSLPDLRDPNVSPGWKKMAQGRLIRILETVGLFNPANPASYEAFKTASFEEVAKAIDGKRVAIRVSLEKSEDPAYADKNKVGEYLSSNQKSAGYKDFVQLQGGQALVNDVRSNAFASPKTASAAPNWIKDPSADSDSPF</sequence>
<organism evidence="2">
    <name type="scientific">uncultured Caudovirales phage</name>
    <dbReference type="NCBI Taxonomy" id="2100421"/>
    <lineage>
        <taxon>Viruses</taxon>
        <taxon>Duplodnaviria</taxon>
        <taxon>Heunggongvirae</taxon>
        <taxon>Uroviricota</taxon>
        <taxon>Caudoviricetes</taxon>
        <taxon>Peduoviridae</taxon>
        <taxon>Maltschvirus</taxon>
        <taxon>Maltschvirus maltsch</taxon>
    </lineage>
</organism>
<accession>A0A6J5QDU5</accession>
<evidence type="ECO:0000313" key="4">
    <source>
        <dbReference type="EMBL" id="CAB5228218.1"/>
    </source>
</evidence>
<protein>
    <submittedName>
        <fullName evidence="2">Uncharacterized protein</fullName>
    </submittedName>
</protein>
<feature type="region of interest" description="Disordered" evidence="1">
    <location>
        <begin position="173"/>
        <end position="196"/>
    </location>
</feature>
<dbReference type="EMBL" id="LR797384">
    <property type="protein sequence ID" value="CAB4212486.1"/>
    <property type="molecule type" value="Genomic_DNA"/>
</dbReference>
<evidence type="ECO:0000313" key="2">
    <source>
        <dbReference type="EMBL" id="CAB4182609.1"/>
    </source>
</evidence>
<dbReference type="EMBL" id="LR798388">
    <property type="protein sequence ID" value="CAB5228218.1"/>
    <property type="molecule type" value="Genomic_DNA"/>
</dbReference>
<evidence type="ECO:0000256" key="1">
    <source>
        <dbReference type="SAM" id="MobiDB-lite"/>
    </source>
</evidence>
<proteinExistence type="predicted"/>